<dbReference type="InterPro" id="IPR020846">
    <property type="entry name" value="MFS_dom"/>
</dbReference>
<evidence type="ECO:0000256" key="1">
    <source>
        <dbReference type="ARBA" id="ARBA00004141"/>
    </source>
</evidence>
<comment type="caution">
    <text evidence="8">The sequence shown here is derived from an EMBL/GenBank/DDBJ whole genome shotgun (WGS) entry which is preliminary data.</text>
</comment>
<evidence type="ECO:0000256" key="5">
    <source>
        <dbReference type="ARBA" id="ARBA00023136"/>
    </source>
</evidence>
<dbReference type="EMBL" id="QYUM01000002">
    <property type="protein sequence ID" value="RJF93095.1"/>
    <property type="molecule type" value="Genomic_DNA"/>
</dbReference>
<feature type="transmembrane region" description="Helical" evidence="6">
    <location>
        <begin position="191"/>
        <end position="209"/>
    </location>
</feature>
<feature type="transmembrane region" description="Helical" evidence="6">
    <location>
        <begin position="115"/>
        <end position="136"/>
    </location>
</feature>
<dbReference type="OrthoDB" id="7400989at2"/>
<sequence length="452" mass="48082">MASNAVRDLNAAETGGAYRWYVVGVLSLAYCFSAIDARVLTLLVIPIKQDLGLSDFQISLLQGFAFALLYSVAAIPIGRFVDTSRNRTRIIVYGVLFWSLMTMLCGAARSFGQLFIARIGVGVGEATLSPTAYSLISDYFDSRRRALAISLYAIGYPIGGGLALIIGGVLLQHFTGMGGATLPLIGTLAPWQMVFVVVGIPGVIIAGLLKTVREPERRELAKGYQSHDLPLSETFAWLRTHWRLYAMLIGSISLIGMLAIGVSLWYPTFLIRTYGMSITEVGLYYGVLMLVCGTIGTIGGGWLSGRLMRSGRADANMRIVLGTTLLKAFPLIIGPLMPNAALALGFMAVGTLIGQAAQGVMIAAIQDVTPNQFRGQVMALTLLAVNLVGLGLGASFIAAITDFGFGDESALRYSIAVAGAVLLPLIVLLILSGLSTYRAALIRVAEARSGVD</sequence>
<feature type="transmembrane region" description="Helical" evidence="6">
    <location>
        <begin position="244"/>
        <end position="266"/>
    </location>
</feature>
<feature type="transmembrane region" description="Helical" evidence="6">
    <location>
        <begin position="90"/>
        <end position="109"/>
    </location>
</feature>
<feature type="transmembrane region" description="Helical" evidence="6">
    <location>
        <begin position="315"/>
        <end position="334"/>
    </location>
</feature>
<protein>
    <submittedName>
        <fullName evidence="8">MFS transporter</fullName>
    </submittedName>
</protein>
<dbReference type="PANTHER" id="PTHR23505:SF79">
    <property type="entry name" value="PROTEIN SPINSTER"/>
    <property type="match status" value="1"/>
</dbReference>
<feature type="transmembrane region" description="Helical" evidence="6">
    <location>
        <begin position="340"/>
        <end position="365"/>
    </location>
</feature>
<evidence type="ECO:0000256" key="3">
    <source>
        <dbReference type="ARBA" id="ARBA00022692"/>
    </source>
</evidence>
<feature type="transmembrane region" description="Helical" evidence="6">
    <location>
        <begin position="413"/>
        <end position="434"/>
    </location>
</feature>
<feature type="domain" description="Major facilitator superfamily (MFS) profile" evidence="7">
    <location>
        <begin position="22"/>
        <end position="436"/>
    </location>
</feature>
<proteinExistence type="predicted"/>
<keyword evidence="2" id="KW-0813">Transport</keyword>
<feature type="transmembrane region" description="Helical" evidence="6">
    <location>
        <begin position="148"/>
        <end position="171"/>
    </location>
</feature>
<feature type="transmembrane region" description="Helical" evidence="6">
    <location>
        <begin position="20"/>
        <end position="47"/>
    </location>
</feature>
<evidence type="ECO:0000313" key="9">
    <source>
        <dbReference type="Proteomes" id="UP000286100"/>
    </source>
</evidence>
<dbReference type="AlphaFoldDB" id="A0A418WPE2"/>
<dbReference type="RefSeq" id="WP_119759374.1">
    <property type="nucleotide sequence ID" value="NZ_QYUM01000002.1"/>
</dbReference>
<dbReference type="InterPro" id="IPR036259">
    <property type="entry name" value="MFS_trans_sf"/>
</dbReference>
<dbReference type="PANTHER" id="PTHR23505">
    <property type="entry name" value="SPINSTER"/>
    <property type="match status" value="1"/>
</dbReference>
<keyword evidence="9" id="KW-1185">Reference proteome</keyword>
<evidence type="ECO:0000256" key="2">
    <source>
        <dbReference type="ARBA" id="ARBA00022448"/>
    </source>
</evidence>
<feature type="transmembrane region" description="Helical" evidence="6">
    <location>
        <begin position="282"/>
        <end position="303"/>
    </location>
</feature>
<dbReference type="InterPro" id="IPR044770">
    <property type="entry name" value="MFS_spinster-like"/>
</dbReference>
<evidence type="ECO:0000259" key="7">
    <source>
        <dbReference type="PROSITE" id="PS50850"/>
    </source>
</evidence>
<organism evidence="8 9">
    <name type="scientific">Sphingomonas cavernae</name>
    <dbReference type="NCBI Taxonomy" id="2320861"/>
    <lineage>
        <taxon>Bacteria</taxon>
        <taxon>Pseudomonadati</taxon>
        <taxon>Pseudomonadota</taxon>
        <taxon>Alphaproteobacteria</taxon>
        <taxon>Sphingomonadales</taxon>
        <taxon>Sphingomonadaceae</taxon>
        <taxon>Sphingomonas</taxon>
    </lineage>
</organism>
<dbReference type="Gene3D" id="1.20.1250.20">
    <property type="entry name" value="MFS general substrate transporter like domains"/>
    <property type="match status" value="1"/>
</dbReference>
<dbReference type="GO" id="GO:0016020">
    <property type="term" value="C:membrane"/>
    <property type="evidence" value="ECO:0007669"/>
    <property type="project" value="UniProtKB-SubCell"/>
</dbReference>
<name>A0A418WPE2_9SPHN</name>
<feature type="transmembrane region" description="Helical" evidence="6">
    <location>
        <begin position="59"/>
        <end position="78"/>
    </location>
</feature>
<dbReference type="SUPFAM" id="SSF103473">
    <property type="entry name" value="MFS general substrate transporter"/>
    <property type="match status" value="1"/>
</dbReference>
<dbReference type="InterPro" id="IPR011701">
    <property type="entry name" value="MFS"/>
</dbReference>
<evidence type="ECO:0000256" key="4">
    <source>
        <dbReference type="ARBA" id="ARBA00022989"/>
    </source>
</evidence>
<dbReference type="GO" id="GO:0022857">
    <property type="term" value="F:transmembrane transporter activity"/>
    <property type="evidence" value="ECO:0007669"/>
    <property type="project" value="InterPro"/>
</dbReference>
<dbReference type="Proteomes" id="UP000286100">
    <property type="component" value="Unassembled WGS sequence"/>
</dbReference>
<dbReference type="Pfam" id="PF07690">
    <property type="entry name" value="MFS_1"/>
    <property type="match status" value="1"/>
</dbReference>
<feature type="transmembrane region" description="Helical" evidence="6">
    <location>
        <begin position="377"/>
        <end position="401"/>
    </location>
</feature>
<keyword evidence="5 6" id="KW-0472">Membrane</keyword>
<evidence type="ECO:0000313" key="8">
    <source>
        <dbReference type="EMBL" id="RJF93095.1"/>
    </source>
</evidence>
<keyword evidence="4 6" id="KW-1133">Transmembrane helix</keyword>
<keyword evidence="3 6" id="KW-0812">Transmembrane</keyword>
<dbReference type="PROSITE" id="PS50850">
    <property type="entry name" value="MFS"/>
    <property type="match status" value="1"/>
</dbReference>
<accession>A0A418WPE2</accession>
<evidence type="ECO:0000256" key="6">
    <source>
        <dbReference type="SAM" id="Phobius"/>
    </source>
</evidence>
<gene>
    <name evidence="8" type="ORF">D3876_01620</name>
</gene>
<reference evidence="8 9" key="1">
    <citation type="submission" date="2018-09" db="EMBL/GenBank/DDBJ databases">
        <authorList>
            <person name="Zhu H."/>
        </authorList>
    </citation>
    <scope>NUCLEOTIDE SEQUENCE [LARGE SCALE GENOMIC DNA]</scope>
    <source>
        <strain evidence="8 9">K2R01-6</strain>
    </source>
</reference>
<comment type="subcellular location">
    <subcellularLocation>
        <location evidence="1">Membrane</location>
        <topology evidence="1">Multi-pass membrane protein</topology>
    </subcellularLocation>
</comment>